<proteinExistence type="predicted"/>
<evidence type="ECO:0000256" key="1">
    <source>
        <dbReference type="PROSITE-ProRule" id="PRU00042"/>
    </source>
</evidence>
<keyword evidence="1" id="KW-0863">Zinc-finger</keyword>
<evidence type="ECO:0000313" key="5">
    <source>
        <dbReference type="EnsemblMetazoa" id="XP_022664141"/>
    </source>
</evidence>
<keyword evidence="6" id="KW-1185">Reference proteome</keyword>
<dbReference type="OMA" id="RIRITYC"/>
<dbReference type="SMART" id="SM00355">
    <property type="entry name" value="ZnF_C2H2"/>
    <property type="match status" value="2"/>
</dbReference>
<dbReference type="Gene3D" id="3.30.160.60">
    <property type="entry name" value="Classic Zinc Finger"/>
    <property type="match status" value="1"/>
</dbReference>
<dbReference type="InterPro" id="IPR036236">
    <property type="entry name" value="Znf_C2H2_sf"/>
</dbReference>
<dbReference type="KEGG" id="vde:111251648"/>
<feature type="region of interest" description="Disordered" evidence="3">
    <location>
        <begin position="1"/>
        <end position="21"/>
    </location>
</feature>
<organism evidence="5 6">
    <name type="scientific">Varroa destructor</name>
    <name type="common">Honeybee mite</name>
    <dbReference type="NCBI Taxonomy" id="109461"/>
    <lineage>
        <taxon>Eukaryota</taxon>
        <taxon>Metazoa</taxon>
        <taxon>Ecdysozoa</taxon>
        <taxon>Arthropoda</taxon>
        <taxon>Chelicerata</taxon>
        <taxon>Arachnida</taxon>
        <taxon>Acari</taxon>
        <taxon>Parasitiformes</taxon>
        <taxon>Mesostigmata</taxon>
        <taxon>Gamasina</taxon>
        <taxon>Dermanyssoidea</taxon>
        <taxon>Varroidae</taxon>
        <taxon>Varroa</taxon>
    </lineage>
</organism>
<dbReference type="Proteomes" id="UP000594260">
    <property type="component" value="Unplaced"/>
</dbReference>
<dbReference type="InParanoid" id="A0A7M7KDA9"/>
<evidence type="ECO:0000256" key="3">
    <source>
        <dbReference type="SAM" id="MobiDB-lite"/>
    </source>
</evidence>
<dbReference type="GO" id="GO:0008270">
    <property type="term" value="F:zinc ion binding"/>
    <property type="evidence" value="ECO:0007669"/>
    <property type="project" value="UniProtKB-KW"/>
</dbReference>
<dbReference type="GeneID" id="111251648"/>
<evidence type="ECO:0000256" key="2">
    <source>
        <dbReference type="SAM" id="Coils"/>
    </source>
</evidence>
<feature type="domain" description="C2H2-type" evidence="4">
    <location>
        <begin position="69"/>
        <end position="97"/>
    </location>
</feature>
<dbReference type="RefSeq" id="XP_022664141.1">
    <property type="nucleotide sequence ID" value="XM_022808406.1"/>
</dbReference>
<keyword evidence="1" id="KW-0479">Metal-binding</keyword>
<protein>
    <recommendedName>
        <fullName evidence="4">C2H2-type domain-containing protein</fullName>
    </recommendedName>
</protein>
<dbReference type="InterPro" id="IPR013087">
    <property type="entry name" value="Znf_C2H2_type"/>
</dbReference>
<reference evidence="5" key="1">
    <citation type="submission" date="2021-01" db="UniProtKB">
        <authorList>
            <consortium name="EnsemblMetazoa"/>
        </authorList>
    </citation>
    <scope>IDENTIFICATION</scope>
</reference>
<dbReference type="EnsemblMetazoa" id="XM_022808406">
    <property type="protein sequence ID" value="XP_022664141"/>
    <property type="gene ID" value="LOC111251648"/>
</dbReference>
<dbReference type="PROSITE" id="PS00028">
    <property type="entry name" value="ZINC_FINGER_C2H2_1"/>
    <property type="match status" value="2"/>
</dbReference>
<accession>A0A7M7KDA9</accession>
<keyword evidence="2" id="KW-0175">Coiled coil</keyword>
<dbReference type="InterPro" id="IPR052797">
    <property type="entry name" value="RegFact_GeneExpr_CellDeath"/>
</dbReference>
<keyword evidence="1" id="KW-0862">Zinc</keyword>
<evidence type="ECO:0000259" key="4">
    <source>
        <dbReference type="PROSITE" id="PS50157"/>
    </source>
</evidence>
<feature type="coiled-coil region" evidence="2">
    <location>
        <begin position="344"/>
        <end position="374"/>
    </location>
</feature>
<dbReference type="SUPFAM" id="SSF57667">
    <property type="entry name" value="beta-beta-alpha zinc fingers"/>
    <property type="match status" value="1"/>
</dbReference>
<sequence length="428" mass="48868">MSFGGRYADGKNVQMESGDEDLTDDIETVQVTLAGVSCEFCDKVVQTKNGLIKHKKRFHPEERMRAFKFNCSEGCDVAFSSLSFLREHYNDHHGLEANVVKAQFQSWDEFYIYKENEEQETHSKLVVKDRRSAGQRGRIRITYCCHRSGEEIATNKRRRTRSRSGLREGVICTAAMKVYVLPDGKVDMTYFPEHWGHTGDIRLFLSKEQRQEIARRLNSGNDPDEIVQECSRSDNPRLRAVDRHTVYRVARDFGIPWVWGRQGQRLSQEQRKTRIISAIRTCQSKVEPDQEIGIIAEEGVVRGEQATEEDLAVQEVDNDEAVQLQQRALECLSRLSSKLLAGTINLAEDDVTTLENIEERLEQREQVREISEDLPQEGTTCILILDAQNSQGIELPVVGTEPPKDLNVSIISCDPPVSRNTFVRSHQN</sequence>
<dbReference type="AlphaFoldDB" id="A0A7M7KDA9"/>
<dbReference type="PANTHER" id="PTHR33936:SF25">
    <property type="entry name" value="C2H2-TYPE DOMAIN-CONTAINING PROTEIN"/>
    <property type="match status" value="1"/>
</dbReference>
<evidence type="ECO:0000313" key="6">
    <source>
        <dbReference type="Proteomes" id="UP000594260"/>
    </source>
</evidence>
<dbReference type="OrthoDB" id="10018489at2759"/>
<feature type="domain" description="C2H2-type" evidence="4">
    <location>
        <begin position="36"/>
        <end position="64"/>
    </location>
</feature>
<dbReference type="PANTHER" id="PTHR33936">
    <property type="entry name" value="PROTEIN CBG17840"/>
    <property type="match status" value="1"/>
</dbReference>
<name>A0A7M7KDA9_VARDE</name>
<dbReference type="PROSITE" id="PS50157">
    <property type="entry name" value="ZINC_FINGER_C2H2_2"/>
    <property type="match status" value="2"/>
</dbReference>